<sequence length="103" mass="12285">MTARESRPTEVEPEIEALPEARCPECGSEEIERIEHPRLPPDHRGRCTECDHRTSPLAFHHCWKWVQMSDKEREQARRRRERHEDKLAEYQYSATYLAEQRGA</sequence>
<dbReference type="RefSeq" id="WP_005047055.1">
    <property type="nucleotide sequence ID" value="NZ_AOME01000108.1"/>
</dbReference>
<dbReference type="EMBL" id="AOME01000108">
    <property type="protein sequence ID" value="EMA47782.1"/>
    <property type="molecule type" value="Genomic_DNA"/>
</dbReference>
<keyword evidence="3" id="KW-1185">Reference proteome</keyword>
<evidence type="ECO:0000256" key="1">
    <source>
        <dbReference type="SAM" id="Coils"/>
    </source>
</evidence>
<protein>
    <submittedName>
        <fullName evidence="2">Uncharacterized protein</fullName>
    </submittedName>
</protein>
<reference evidence="2 3" key="1">
    <citation type="journal article" date="2014" name="PLoS Genet.">
        <title>Phylogenetically driven sequencing of extremely halophilic archaea reveals strategies for static and dynamic osmo-response.</title>
        <authorList>
            <person name="Becker E.A."/>
            <person name="Seitzer P.M."/>
            <person name="Tritt A."/>
            <person name="Larsen D."/>
            <person name="Krusor M."/>
            <person name="Yao A.I."/>
            <person name="Wu D."/>
            <person name="Madern D."/>
            <person name="Eisen J.A."/>
            <person name="Darling A.E."/>
            <person name="Facciotti M.T."/>
        </authorList>
    </citation>
    <scope>NUCLEOTIDE SEQUENCE [LARGE SCALE GENOMIC DNA]</scope>
    <source>
        <strain evidence="2 3">DSM 8989</strain>
    </source>
</reference>
<proteinExistence type="predicted"/>
<evidence type="ECO:0000313" key="3">
    <source>
        <dbReference type="Proteomes" id="UP000011625"/>
    </source>
</evidence>
<name>M0MPZ0_9EURY</name>
<feature type="coiled-coil region" evidence="1">
    <location>
        <begin position="66"/>
        <end position="93"/>
    </location>
</feature>
<comment type="caution">
    <text evidence="2">The sequence shown here is derived from an EMBL/GenBank/DDBJ whole genome shotgun (WGS) entry which is preliminary data.</text>
</comment>
<gene>
    <name evidence="2" type="ORF">C450_20726</name>
</gene>
<evidence type="ECO:0000313" key="2">
    <source>
        <dbReference type="EMBL" id="EMA47782.1"/>
    </source>
</evidence>
<accession>M0MPZ0</accession>
<dbReference type="Proteomes" id="UP000011625">
    <property type="component" value="Unassembled WGS sequence"/>
</dbReference>
<dbReference type="STRING" id="1227456.C450_20726"/>
<dbReference type="AlphaFoldDB" id="M0MPZ0"/>
<organism evidence="2 3">
    <name type="scientific">Halococcus salifodinae DSM 8989</name>
    <dbReference type="NCBI Taxonomy" id="1227456"/>
    <lineage>
        <taxon>Archaea</taxon>
        <taxon>Methanobacteriati</taxon>
        <taxon>Methanobacteriota</taxon>
        <taxon>Stenosarchaea group</taxon>
        <taxon>Halobacteria</taxon>
        <taxon>Halobacteriales</taxon>
        <taxon>Halococcaceae</taxon>
        <taxon>Halococcus</taxon>
    </lineage>
</organism>
<keyword evidence="1" id="KW-0175">Coiled coil</keyword>
<dbReference type="PATRIC" id="fig|1227456.3.peg.4178"/>